<feature type="non-terminal residue" evidence="2">
    <location>
        <position position="98"/>
    </location>
</feature>
<reference evidence="2" key="1">
    <citation type="journal article" date="2019" name="Sci. Rep.">
        <title>Draft genome of Tanacetum cinerariifolium, the natural source of mosquito coil.</title>
        <authorList>
            <person name="Yamashiro T."/>
            <person name="Shiraishi A."/>
            <person name="Satake H."/>
            <person name="Nakayama K."/>
        </authorList>
    </citation>
    <scope>NUCLEOTIDE SEQUENCE</scope>
</reference>
<dbReference type="AlphaFoldDB" id="A0A699WQR3"/>
<feature type="non-terminal residue" evidence="2">
    <location>
        <position position="1"/>
    </location>
</feature>
<sequence>SCTVASSVTLVLTPSRVVSASSSAMSLGSIQASLMPYPISFAIRGKVTSGLSALWSEDSNCKGGDAVGSGMGRIGGDAGSEGDGICGNGDDNGVSGDG</sequence>
<evidence type="ECO:0000313" key="2">
    <source>
        <dbReference type="EMBL" id="GFD49229.1"/>
    </source>
</evidence>
<evidence type="ECO:0000256" key="1">
    <source>
        <dbReference type="SAM" id="MobiDB-lite"/>
    </source>
</evidence>
<accession>A0A699WQR3</accession>
<feature type="compositionally biased region" description="Gly residues" evidence="1">
    <location>
        <begin position="72"/>
        <end position="87"/>
    </location>
</feature>
<feature type="compositionally biased region" description="Low complexity" evidence="1">
    <location>
        <begin position="88"/>
        <end position="98"/>
    </location>
</feature>
<organism evidence="2">
    <name type="scientific">Tanacetum cinerariifolium</name>
    <name type="common">Dalmatian daisy</name>
    <name type="synonym">Chrysanthemum cinerariifolium</name>
    <dbReference type="NCBI Taxonomy" id="118510"/>
    <lineage>
        <taxon>Eukaryota</taxon>
        <taxon>Viridiplantae</taxon>
        <taxon>Streptophyta</taxon>
        <taxon>Embryophyta</taxon>
        <taxon>Tracheophyta</taxon>
        <taxon>Spermatophyta</taxon>
        <taxon>Magnoliopsida</taxon>
        <taxon>eudicotyledons</taxon>
        <taxon>Gunneridae</taxon>
        <taxon>Pentapetalae</taxon>
        <taxon>asterids</taxon>
        <taxon>campanulids</taxon>
        <taxon>Asterales</taxon>
        <taxon>Asteraceae</taxon>
        <taxon>Asteroideae</taxon>
        <taxon>Anthemideae</taxon>
        <taxon>Anthemidinae</taxon>
        <taxon>Tanacetum</taxon>
    </lineage>
</organism>
<gene>
    <name evidence="2" type="ORF">Tci_921198</name>
</gene>
<name>A0A699WQR3_TANCI</name>
<feature type="region of interest" description="Disordered" evidence="1">
    <location>
        <begin position="72"/>
        <end position="98"/>
    </location>
</feature>
<proteinExistence type="predicted"/>
<protein>
    <submittedName>
        <fullName evidence="2">Uncharacterized protein</fullName>
    </submittedName>
</protein>
<comment type="caution">
    <text evidence="2">The sequence shown here is derived from an EMBL/GenBank/DDBJ whole genome shotgun (WGS) entry which is preliminary data.</text>
</comment>
<dbReference type="EMBL" id="BKCJ011737933">
    <property type="protein sequence ID" value="GFD49229.1"/>
    <property type="molecule type" value="Genomic_DNA"/>
</dbReference>